<evidence type="ECO:0000256" key="1">
    <source>
        <dbReference type="SAM" id="MobiDB-lite"/>
    </source>
</evidence>
<dbReference type="PANTHER" id="PTHR34046:SF19">
    <property type="entry name" value="RAPIDLY ELICITED PROTEIN, PUTATIVE-RELATED"/>
    <property type="match status" value="1"/>
</dbReference>
<dbReference type="InterPro" id="IPR008004">
    <property type="entry name" value="OCTOPUS-like"/>
</dbReference>
<dbReference type="EMBL" id="JAAARO010000005">
    <property type="protein sequence ID" value="KAF5747337.1"/>
    <property type="molecule type" value="Genomic_DNA"/>
</dbReference>
<evidence type="ECO:0000313" key="2">
    <source>
        <dbReference type="EMBL" id="KAF5747337.1"/>
    </source>
</evidence>
<protein>
    <submittedName>
        <fullName evidence="2">Uncharacterized protein</fullName>
    </submittedName>
</protein>
<dbReference type="InParanoid" id="A0A7J7DLX4"/>
<sequence>MGCSKPERTCKNHPDLKQLQGVCASCLREKLTDLNLPLQMNKREPSRSSSFSVSISSPSKHGNYHRHKRVGSDIIGSMRCIASVGDGLKKSKSITFVPTNRVGGEDKKKGFWSKLLLHSKGSKKEVLMHSKTARARLY</sequence>
<feature type="region of interest" description="Disordered" evidence="1">
    <location>
        <begin position="39"/>
        <end position="66"/>
    </location>
</feature>
<name>A0A7J7DLX4_TRIWF</name>
<gene>
    <name evidence="2" type="ORF">HS088_TW05G00058</name>
</gene>
<dbReference type="PANTHER" id="PTHR34046">
    <property type="entry name" value="OS06G0218800 PROTEIN"/>
    <property type="match status" value="1"/>
</dbReference>
<proteinExistence type="predicted"/>
<organism evidence="2 3">
    <name type="scientific">Tripterygium wilfordii</name>
    <name type="common">Thunder God vine</name>
    <dbReference type="NCBI Taxonomy" id="458696"/>
    <lineage>
        <taxon>Eukaryota</taxon>
        <taxon>Viridiplantae</taxon>
        <taxon>Streptophyta</taxon>
        <taxon>Embryophyta</taxon>
        <taxon>Tracheophyta</taxon>
        <taxon>Spermatophyta</taxon>
        <taxon>Magnoliopsida</taxon>
        <taxon>eudicotyledons</taxon>
        <taxon>Gunneridae</taxon>
        <taxon>Pentapetalae</taxon>
        <taxon>rosids</taxon>
        <taxon>fabids</taxon>
        <taxon>Celastrales</taxon>
        <taxon>Celastraceae</taxon>
        <taxon>Tripterygium</taxon>
    </lineage>
</organism>
<dbReference type="Pfam" id="PF05340">
    <property type="entry name" value="DUF740"/>
    <property type="match status" value="1"/>
</dbReference>
<reference evidence="2 3" key="1">
    <citation type="journal article" date="2020" name="Nat. Commun.">
        <title>Genome of Tripterygium wilfordii and identification of cytochrome P450 involved in triptolide biosynthesis.</title>
        <authorList>
            <person name="Tu L."/>
            <person name="Su P."/>
            <person name="Zhang Z."/>
            <person name="Gao L."/>
            <person name="Wang J."/>
            <person name="Hu T."/>
            <person name="Zhou J."/>
            <person name="Zhang Y."/>
            <person name="Zhao Y."/>
            <person name="Liu Y."/>
            <person name="Song Y."/>
            <person name="Tong Y."/>
            <person name="Lu Y."/>
            <person name="Yang J."/>
            <person name="Xu C."/>
            <person name="Jia M."/>
            <person name="Peters R.J."/>
            <person name="Huang L."/>
            <person name="Gao W."/>
        </authorList>
    </citation>
    <scope>NUCLEOTIDE SEQUENCE [LARGE SCALE GENOMIC DNA]</scope>
    <source>
        <strain evidence="3">cv. XIE 37</strain>
        <tissue evidence="2">Leaf</tissue>
    </source>
</reference>
<dbReference type="Proteomes" id="UP000593562">
    <property type="component" value="Unassembled WGS sequence"/>
</dbReference>
<evidence type="ECO:0000313" key="3">
    <source>
        <dbReference type="Proteomes" id="UP000593562"/>
    </source>
</evidence>
<dbReference type="AlphaFoldDB" id="A0A7J7DLX4"/>
<accession>A0A7J7DLX4</accession>
<feature type="compositionally biased region" description="Low complexity" evidence="1">
    <location>
        <begin position="47"/>
        <end position="59"/>
    </location>
</feature>
<keyword evidence="3" id="KW-1185">Reference proteome</keyword>
<comment type="caution">
    <text evidence="2">The sequence shown here is derived from an EMBL/GenBank/DDBJ whole genome shotgun (WGS) entry which is preliminary data.</text>
</comment>